<name>A0A2T7UXK5_9RHOB</name>
<reference evidence="2 3" key="1">
    <citation type="journal article" date="2011" name="Syst. Appl. Microbiol.">
        <title>Defluviimonas denitrificans gen. nov., sp. nov., and Pararhodobacter aggregans gen. nov., sp. nov., non-phototrophic Rhodobacteraceae from the biofilter of a marine aquaculture.</title>
        <authorList>
            <person name="Foesel B.U."/>
            <person name="Drake H.L."/>
            <person name="Schramm A."/>
        </authorList>
    </citation>
    <scope>NUCLEOTIDE SEQUENCE [LARGE SCALE GENOMIC DNA]</scope>
    <source>
        <strain evidence="2 3">D1-19</strain>
    </source>
</reference>
<organism evidence="2 3">
    <name type="scientific">Pararhodobacter aggregans</name>
    <dbReference type="NCBI Taxonomy" id="404875"/>
    <lineage>
        <taxon>Bacteria</taxon>
        <taxon>Pseudomonadati</taxon>
        <taxon>Pseudomonadota</taxon>
        <taxon>Alphaproteobacteria</taxon>
        <taxon>Rhodobacterales</taxon>
        <taxon>Paracoccaceae</taxon>
        <taxon>Pararhodobacter</taxon>
    </lineage>
</organism>
<dbReference type="OrthoDB" id="6119856at2"/>
<keyword evidence="1" id="KW-1133">Transmembrane helix</keyword>
<dbReference type="InterPro" id="IPR008407">
    <property type="entry name" value="Brnchd-chn_aa_trnsp_AzlD"/>
</dbReference>
<feature type="transmembrane region" description="Helical" evidence="1">
    <location>
        <begin position="42"/>
        <end position="61"/>
    </location>
</feature>
<protein>
    <submittedName>
        <fullName evidence="2">AzlD domain-containing protein</fullName>
    </submittedName>
</protein>
<sequence length="110" mass="11745">MILDQTTIWIVIVALAIGTFTLRFSFLGLVGRRPLPPWALRLLRYTPVAVIPGLMAPQIFLPLEGQSGPDPVRLAAVVVTLAVGVWTKNAIWAMLGGAATLTLLTLTLGA</sequence>
<dbReference type="Pfam" id="PF05437">
    <property type="entry name" value="AzlD"/>
    <property type="match status" value="1"/>
</dbReference>
<accession>A0A2T7UXK5</accession>
<keyword evidence="3" id="KW-1185">Reference proteome</keyword>
<comment type="caution">
    <text evidence="2">The sequence shown here is derived from an EMBL/GenBank/DDBJ whole genome shotgun (WGS) entry which is preliminary data.</text>
</comment>
<dbReference type="Proteomes" id="UP000244810">
    <property type="component" value="Unassembled WGS sequence"/>
</dbReference>
<keyword evidence="1" id="KW-0472">Membrane</keyword>
<evidence type="ECO:0000313" key="2">
    <source>
        <dbReference type="EMBL" id="PVE49515.1"/>
    </source>
</evidence>
<evidence type="ECO:0000256" key="1">
    <source>
        <dbReference type="SAM" id="Phobius"/>
    </source>
</evidence>
<dbReference type="RefSeq" id="WP_107750019.1">
    <property type="nucleotide sequence ID" value="NZ_QBKF01000001.1"/>
</dbReference>
<dbReference type="AlphaFoldDB" id="A0A2T7UXK5"/>
<feature type="transmembrane region" description="Helical" evidence="1">
    <location>
        <begin position="6"/>
        <end position="30"/>
    </location>
</feature>
<gene>
    <name evidence="2" type="ORF">DDE23_03715</name>
</gene>
<proteinExistence type="predicted"/>
<feature type="transmembrane region" description="Helical" evidence="1">
    <location>
        <begin position="90"/>
        <end position="109"/>
    </location>
</feature>
<keyword evidence="1" id="KW-0812">Transmembrane</keyword>
<evidence type="ECO:0000313" key="3">
    <source>
        <dbReference type="Proteomes" id="UP000244810"/>
    </source>
</evidence>
<dbReference type="EMBL" id="QDDR01000001">
    <property type="protein sequence ID" value="PVE49515.1"/>
    <property type="molecule type" value="Genomic_DNA"/>
</dbReference>